<sequence length="194" mass="22625">MIRYPEERSRGGELSASMRRFTEVVEDLELRDYPLQGGLFTWRRGLNNQSQSRLDRFLVTDEWDRMFNGAMQGILARPVSDHYPILLEGGGLKRGPSPFRCENMWLEERGFMDQMKRWWGSLTFTGSFSFVLDAKLRALKGLLKTWNKEVFGVIETKKREALSQVVYWDAVENHSTLSLEDCEARKEAKEAYKT</sequence>
<proteinExistence type="predicted"/>
<evidence type="ECO:0008006" key="3">
    <source>
        <dbReference type="Google" id="ProtNLM"/>
    </source>
</evidence>
<dbReference type="PANTHER" id="PTHR33710:SF71">
    <property type="entry name" value="ENDONUCLEASE_EXONUCLEASE_PHOSPHATASE DOMAIN-CONTAINING PROTEIN"/>
    <property type="match status" value="1"/>
</dbReference>
<evidence type="ECO:0000313" key="1">
    <source>
        <dbReference type="EMBL" id="RVW54485.1"/>
    </source>
</evidence>
<dbReference type="AlphaFoldDB" id="A0A438F3C8"/>
<accession>A0A438F3C8</accession>
<protein>
    <recommendedName>
        <fullName evidence="3">Endonuclease/exonuclease/phosphatase domain-containing protein</fullName>
    </recommendedName>
</protein>
<dbReference type="Gene3D" id="3.60.10.10">
    <property type="entry name" value="Endonuclease/exonuclease/phosphatase"/>
    <property type="match status" value="1"/>
</dbReference>
<dbReference type="InterPro" id="IPR036691">
    <property type="entry name" value="Endo/exonu/phosph_ase_sf"/>
</dbReference>
<dbReference type="SUPFAM" id="SSF56219">
    <property type="entry name" value="DNase I-like"/>
    <property type="match status" value="1"/>
</dbReference>
<evidence type="ECO:0000313" key="2">
    <source>
        <dbReference type="Proteomes" id="UP000288805"/>
    </source>
</evidence>
<reference evidence="1 2" key="1">
    <citation type="journal article" date="2018" name="PLoS Genet.">
        <title>Population sequencing reveals clonal diversity and ancestral inbreeding in the grapevine cultivar Chardonnay.</title>
        <authorList>
            <person name="Roach M.J."/>
            <person name="Johnson D.L."/>
            <person name="Bohlmann J."/>
            <person name="van Vuuren H.J."/>
            <person name="Jones S.J."/>
            <person name="Pretorius I.S."/>
            <person name="Schmidt S.A."/>
            <person name="Borneman A.R."/>
        </authorList>
    </citation>
    <scope>NUCLEOTIDE SEQUENCE [LARGE SCALE GENOMIC DNA]</scope>
    <source>
        <strain evidence="2">cv. Chardonnay</strain>
        <tissue evidence="1">Leaf</tissue>
    </source>
</reference>
<comment type="caution">
    <text evidence="1">The sequence shown here is derived from an EMBL/GenBank/DDBJ whole genome shotgun (WGS) entry which is preliminary data.</text>
</comment>
<dbReference type="Proteomes" id="UP000288805">
    <property type="component" value="Unassembled WGS sequence"/>
</dbReference>
<organism evidence="1 2">
    <name type="scientific">Vitis vinifera</name>
    <name type="common">Grape</name>
    <dbReference type="NCBI Taxonomy" id="29760"/>
    <lineage>
        <taxon>Eukaryota</taxon>
        <taxon>Viridiplantae</taxon>
        <taxon>Streptophyta</taxon>
        <taxon>Embryophyta</taxon>
        <taxon>Tracheophyta</taxon>
        <taxon>Spermatophyta</taxon>
        <taxon>Magnoliopsida</taxon>
        <taxon>eudicotyledons</taxon>
        <taxon>Gunneridae</taxon>
        <taxon>Pentapetalae</taxon>
        <taxon>rosids</taxon>
        <taxon>Vitales</taxon>
        <taxon>Vitaceae</taxon>
        <taxon>Viteae</taxon>
        <taxon>Vitis</taxon>
    </lineage>
</organism>
<name>A0A438F3C8_VITVI</name>
<gene>
    <name evidence="1" type="ORF">CK203_068315</name>
</gene>
<dbReference type="PANTHER" id="PTHR33710">
    <property type="entry name" value="BNAC02G09200D PROTEIN"/>
    <property type="match status" value="1"/>
</dbReference>
<dbReference type="EMBL" id="QGNW01001128">
    <property type="protein sequence ID" value="RVW54485.1"/>
    <property type="molecule type" value="Genomic_DNA"/>
</dbReference>